<dbReference type="InterPro" id="IPR011701">
    <property type="entry name" value="MFS"/>
</dbReference>
<dbReference type="CDD" id="cd17321">
    <property type="entry name" value="MFS_MMR_MDR_like"/>
    <property type="match status" value="1"/>
</dbReference>
<evidence type="ECO:0000256" key="5">
    <source>
        <dbReference type="ARBA" id="ARBA00022692"/>
    </source>
</evidence>
<dbReference type="RefSeq" id="WP_089248376.1">
    <property type="nucleotide sequence ID" value="NZ_FZOW01000010.1"/>
</dbReference>
<comment type="subcellular location">
    <subcellularLocation>
        <location evidence="1">Cell membrane</location>
        <topology evidence="1">Multi-pass membrane protein</topology>
    </subcellularLocation>
</comment>
<feature type="transmembrane region" description="Helical" evidence="8">
    <location>
        <begin position="134"/>
        <end position="152"/>
    </location>
</feature>
<dbReference type="FunFam" id="1.20.1720.10:FF:000021">
    <property type="entry name" value="Drug resistance transporter, EmrB/QacA subfamily"/>
    <property type="match status" value="1"/>
</dbReference>
<feature type="transmembrane region" description="Helical" evidence="8">
    <location>
        <begin position="101"/>
        <end position="122"/>
    </location>
</feature>
<dbReference type="SUPFAM" id="SSF103473">
    <property type="entry name" value="MFS general substrate transporter"/>
    <property type="match status" value="1"/>
</dbReference>
<evidence type="ECO:0000256" key="1">
    <source>
        <dbReference type="ARBA" id="ARBA00004651"/>
    </source>
</evidence>
<evidence type="ECO:0000259" key="9">
    <source>
        <dbReference type="PROSITE" id="PS50850"/>
    </source>
</evidence>
<proteinExistence type="inferred from homology"/>
<organism evidence="10 11">
    <name type="scientific">Rhodococcoides kyotonense</name>
    <dbReference type="NCBI Taxonomy" id="398843"/>
    <lineage>
        <taxon>Bacteria</taxon>
        <taxon>Bacillati</taxon>
        <taxon>Actinomycetota</taxon>
        <taxon>Actinomycetes</taxon>
        <taxon>Mycobacteriales</taxon>
        <taxon>Nocardiaceae</taxon>
        <taxon>Rhodococcoides</taxon>
    </lineage>
</organism>
<name>A0A239K9Q1_9NOCA</name>
<dbReference type="NCBIfam" id="TIGR00711">
    <property type="entry name" value="efflux_EmrB"/>
    <property type="match status" value="1"/>
</dbReference>
<feature type="transmembrane region" description="Helical" evidence="8">
    <location>
        <begin position="164"/>
        <end position="184"/>
    </location>
</feature>
<gene>
    <name evidence="10" type="ORF">SAMN05421642_1109</name>
</gene>
<feature type="transmembrane region" description="Helical" evidence="8">
    <location>
        <begin position="43"/>
        <end position="63"/>
    </location>
</feature>
<keyword evidence="6 8" id="KW-1133">Transmembrane helix</keyword>
<evidence type="ECO:0000256" key="4">
    <source>
        <dbReference type="ARBA" id="ARBA00022475"/>
    </source>
</evidence>
<evidence type="ECO:0000313" key="11">
    <source>
        <dbReference type="Proteomes" id="UP000198327"/>
    </source>
</evidence>
<dbReference type="GO" id="GO:0022857">
    <property type="term" value="F:transmembrane transporter activity"/>
    <property type="evidence" value="ECO:0007669"/>
    <property type="project" value="InterPro"/>
</dbReference>
<protein>
    <submittedName>
        <fullName evidence="10">Drug resistance transporter, EmrB/QacA subfamily</fullName>
    </submittedName>
</protein>
<dbReference type="InterPro" id="IPR004638">
    <property type="entry name" value="EmrB-like"/>
</dbReference>
<feature type="transmembrane region" description="Helical" evidence="8">
    <location>
        <begin position="7"/>
        <end position="31"/>
    </location>
</feature>
<accession>A0A239K9Q1</accession>
<keyword evidence="4" id="KW-1003">Cell membrane</keyword>
<feature type="transmembrane region" description="Helical" evidence="8">
    <location>
        <begin position="299"/>
        <end position="316"/>
    </location>
</feature>
<keyword evidence="7 8" id="KW-0472">Membrane</keyword>
<evidence type="ECO:0000256" key="7">
    <source>
        <dbReference type="ARBA" id="ARBA00023136"/>
    </source>
</evidence>
<dbReference type="OrthoDB" id="7375466at2"/>
<dbReference type="InterPro" id="IPR020846">
    <property type="entry name" value="MFS_dom"/>
</dbReference>
<feature type="transmembrane region" description="Helical" evidence="8">
    <location>
        <begin position="196"/>
        <end position="214"/>
    </location>
</feature>
<dbReference type="PRINTS" id="PR01036">
    <property type="entry name" value="TCRTETB"/>
</dbReference>
<evidence type="ECO:0000256" key="6">
    <source>
        <dbReference type="ARBA" id="ARBA00022989"/>
    </source>
</evidence>
<keyword evidence="11" id="KW-1185">Reference proteome</keyword>
<feature type="transmembrane region" description="Helical" evidence="8">
    <location>
        <begin position="396"/>
        <end position="414"/>
    </location>
</feature>
<dbReference type="Pfam" id="PF07690">
    <property type="entry name" value="MFS_1"/>
    <property type="match status" value="1"/>
</dbReference>
<dbReference type="PROSITE" id="PS50850">
    <property type="entry name" value="MFS"/>
    <property type="match status" value="1"/>
</dbReference>
<feature type="transmembrane region" description="Helical" evidence="8">
    <location>
        <begin position="328"/>
        <end position="348"/>
    </location>
</feature>
<feature type="transmembrane region" description="Helical" evidence="8">
    <location>
        <begin position="262"/>
        <end position="287"/>
    </location>
</feature>
<dbReference type="PANTHER" id="PTHR42718:SF42">
    <property type="entry name" value="EXPORT PROTEIN"/>
    <property type="match status" value="1"/>
</dbReference>
<dbReference type="GO" id="GO:0005886">
    <property type="term" value="C:plasma membrane"/>
    <property type="evidence" value="ECO:0007669"/>
    <property type="project" value="UniProtKB-SubCell"/>
</dbReference>
<comment type="similarity">
    <text evidence="2">Belongs to the major facilitator superfamily. EmrB family.</text>
</comment>
<dbReference type="EMBL" id="FZOW01000010">
    <property type="protein sequence ID" value="SNT14488.1"/>
    <property type="molecule type" value="Genomic_DNA"/>
</dbReference>
<feature type="transmembrane region" description="Helical" evidence="8">
    <location>
        <begin position="75"/>
        <end position="95"/>
    </location>
</feature>
<keyword evidence="5 8" id="KW-0812">Transmembrane</keyword>
<feature type="transmembrane region" description="Helical" evidence="8">
    <location>
        <begin position="220"/>
        <end position="241"/>
    </location>
</feature>
<evidence type="ECO:0000256" key="8">
    <source>
        <dbReference type="SAM" id="Phobius"/>
    </source>
</evidence>
<dbReference type="Proteomes" id="UP000198327">
    <property type="component" value="Unassembled WGS sequence"/>
</dbReference>
<sequence>MNSTRSPWFALSALVIGFFMIVLDMTIVAVANPAIMVALDADVSQVIWATSAYLLAFAVPLLASGRLGDHLGPKNLYICGIAVFTGASLLCGLSGSIEALIAARALQGFGAALMAPQTMAVITRIFDRENRAAAMGVWGAVAGFANLAGPLLGGVLVDIAGWEWIFFVNVPVGVVALLLAVRLVPTLPTQPHRLDWRGVLLSGAGIFLLVFGLQEGHSRNWDTLTIVMVVGGIATLVVFVVDQARTKGEPLLPLVLFRDRNFALSNVAIAIIGASVAAVMVPLYFYLQAVRDMSPTRSALFAAPMAITTLILAPIVGKISGRFHPRTIPTTGFVLFALSVFWFSTLMTPDSSTTMILVVAAVTGAANACIWAPLAATATRNLPEHQAGAGSGVYNAIRQVGSVLGSAAIATVMADRMSANGLGSGKLAEGGLGLDAIPEFVKVPFSRALSESLYLPIGVLLVGIVMCALFVRDKSPSATRSEPSQASDVDSKA</sequence>
<dbReference type="Gene3D" id="1.20.1250.20">
    <property type="entry name" value="MFS general substrate transporter like domains"/>
    <property type="match status" value="1"/>
</dbReference>
<keyword evidence="3" id="KW-0813">Transport</keyword>
<feature type="transmembrane region" description="Helical" evidence="8">
    <location>
        <begin position="453"/>
        <end position="471"/>
    </location>
</feature>
<dbReference type="InterPro" id="IPR036259">
    <property type="entry name" value="MFS_trans_sf"/>
</dbReference>
<evidence type="ECO:0000313" key="10">
    <source>
        <dbReference type="EMBL" id="SNT14488.1"/>
    </source>
</evidence>
<dbReference type="PANTHER" id="PTHR42718">
    <property type="entry name" value="MAJOR FACILITATOR SUPERFAMILY MULTIDRUG TRANSPORTER MFSC"/>
    <property type="match status" value="1"/>
</dbReference>
<dbReference type="Gene3D" id="1.20.1720.10">
    <property type="entry name" value="Multidrug resistance protein D"/>
    <property type="match status" value="1"/>
</dbReference>
<evidence type="ECO:0000256" key="2">
    <source>
        <dbReference type="ARBA" id="ARBA00008537"/>
    </source>
</evidence>
<feature type="transmembrane region" description="Helical" evidence="8">
    <location>
        <begin position="354"/>
        <end position="375"/>
    </location>
</feature>
<feature type="domain" description="Major facilitator superfamily (MFS) profile" evidence="9">
    <location>
        <begin position="10"/>
        <end position="475"/>
    </location>
</feature>
<dbReference type="AlphaFoldDB" id="A0A239K9Q1"/>
<reference evidence="11" key="1">
    <citation type="submission" date="2017-06" db="EMBL/GenBank/DDBJ databases">
        <authorList>
            <person name="Varghese N."/>
            <person name="Submissions S."/>
        </authorList>
    </citation>
    <scope>NUCLEOTIDE SEQUENCE [LARGE SCALE GENOMIC DNA]</scope>
    <source>
        <strain evidence="11">JCM 23211</strain>
    </source>
</reference>
<evidence type="ECO:0000256" key="3">
    <source>
        <dbReference type="ARBA" id="ARBA00022448"/>
    </source>
</evidence>